<feature type="region of interest" description="Disordered" evidence="6">
    <location>
        <begin position="470"/>
        <end position="501"/>
    </location>
</feature>
<evidence type="ECO:0000256" key="3">
    <source>
        <dbReference type="ARBA" id="ARBA00023125"/>
    </source>
</evidence>
<keyword evidence="8" id="KW-1185">Reference proteome</keyword>
<dbReference type="GeneID" id="26100439"/>
<keyword evidence="2" id="KW-0805">Transcription regulation</keyword>
<dbReference type="InterPro" id="IPR004998">
    <property type="entry name" value="Herpes_TAF50"/>
</dbReference>
<evidence type="ECO:0000256" key="6">
    <source>
        <dbReference type="SAM" id="MobiDB-lite"/>
    </source>
</evidence>
<keyword evidence="4" id="KW-0010">Activator</keyword>
<keyword evidence="5" id="KW-0804">Transcription</keyword>
<keyword evidence="1" id="KW-0244">Early protein</keyword>
<accession>A0A0M4M149</accession>
<sequence length="524" mass="58725">MNSQQDALTPPRAFCVEQFISISGPLKLTILSTMENFHLCMTSNMDTGDFMNQVFDVCRRIEEEGKTAGPLGGLIADFNYINFWNLIRSYKNKQRAAKANQVPCALMSQALLKFQVERVVYASDRLFLTAPCSGINMPQKLAQAFYVLAMDLRARCQASWKNLSSGRRQTMHNLQTLCDLYKEMDSNNIICDTLKAFLKFTFPPCKSQTIIGLLKQAGCNQGNGRSAKNMENMKPTSKAPHCGILAKILGVNTFSLPDAVIGGINAEGMLNKDVCDVSWYIRYPKELIKMDYFQYIQLYCSQDAMSKDMPVHSDDHQLQPQQGVQNVTEQLPPQQETAQHYCLENIANSVPTPGDYQQPQPYVQTVTQQLPSQQEVAQQHYPLENIANSITTIDISAIYPSDQSLPVESNVLNQTPTMNNVTSCKKRKNTTTLENQNKMFKATSSTHMEQPGPDPESEMLDSFLVNMFGLSSSDELPKPPESPPRPTTSAESVPLGTLPPETCSTTYTDLYGLQQVRLEDFFFE</sequence>
<keyword evidence="3" id="KW-0238">DNA-binding</keyword>
<dbReference type="GO" id="GO:0003677">
    <property type="term" value="F:DNA binding"/>
    <property type="evidence" value="ECO:0007669"/>
    <property type="project" value="UniProtKB-KW"/>
</dbReference>
<evidence type="ECO:0000256" key="4">
    <source>
        <dbReference type="ARBA" id="ARBA00023159"/>
    </source>
</evidence>
<protein>
    <submittedName>
        <fullName evidence="7">ORF50</fullName>
    </submittedName>
</protein>
<dbReference type="RefSeq" id="YP_009173925.1">
    <property type="nucleotide sequence ID" value="NC_028099.1"/>
</dbReference>
<name>A0A0M4M149_9GAMA</name>
<dbReference type="OrthoDB" id="14944at10239"/>
<reference evidence="7 8" key="1">
    <citation type="journal article" date="2015" name="Genome Announc.">
        <title>First Complete Genome Sequence of Felis catus Gammaherpesvirus 1.</title>
        <authorList>
            <person name="Troyer R.M."/>
            <person name="Lee J.S."/>
            <person name="Vuyisich M."/>
            <person name="Chain P."/>
            <person name="Lo C.C."/>
            <person name="Kronmiller B."/>
            <person name="Bracha S."/>
            <person name="Avery A.C."/>
            <person name="VandeWoude S."/>
        </authorList>
    </citation>
    <scope>NUCLEOTIDE SEQUENCE [LARGE SCALE GENOMIC DNA]</scope>
    <source>
        <strain evidence="7">31286</strain>
    </source>
</reference>
<evidence type="ECO:0000256" key="1">
    <source>
        <dbReference type="ARBA" id="ARBA00022518"/>
    </source>
</evidence>
<dbReference type="GO" id="GO:0006355">
    <property type="term" value="P:regulation of DNA-templated transcription"/>
    <property type="evidence" value="ECO:0007669"/>
    <property type="project" value="InterPro"/>
</dbReference>
<dbReference type="Pfam" id="PF03326">
    <property type="entry name" value="Herpes_TAF50"/>
    <property type="match status" value="1"/>
</dbReference>
<dbReference type="Proteomes" id="UP000152314">
    <property type="component" value="Segment"/>
</dbReference>
<proteinExistence type="predicted"/>
<dbReference type="KEGG" id="vg:26100439"/>
<dbReference type="EMBL" id="KT595939">
    <property type="protein sequence ID" value="ALE14760.1"/>
    <property type="molecule type" value="Genomic_DNA"/>
</dbReference>
<evidence type="ECO:0000313" key="7">
    <source>
        <dbReference type="EMBL" id="ALE14760.1"/>
    </source>
</evidence>
<organism evidence="7 8">
    <name type="scientific">Felid gammaherpesvirus 1</name>
    <dbReference type="NCBI Taxonomy" id="2560468"/>
    <lineage>
        <taxon>Viruses</taxon>
        <taxon>Duplodnaviria</taxon>
        <taxon>Heunggongvirae</taxon>
        <taxon>Peploviricota</taxon>
        <taxon>Herviviricetes</taxon>
        <taxon>Herpesvirales</taxon>
        <taxon>Orthoherpesviridae</taxon>
        <taxon>Gammaherpesvirinae</taxon>
        <taxon>Percavirus</taxon>
        <taxon>Percavirus felidgamma1</taxon>
    </lineage>
</organism>
<evidence type="ECO:0000256" key="2">
    <source>
        <dbReference type="ARBA" id="ARBA00023015"/>
    </source>
</evidence>
<evidence type="ECO:0000313" key="8">
    <source>
        <dbReference type="Proteomes" id="UP000152314"/>
    </source>
</evidence>
<evidence type="ECO:0000256" key="5">
    <source>
        <dbReference type="ARBA" id="ARBA00023163"/>
    </source>
</evidence>